<dbReference type="Proteomes" id="UP000018747">
    <property type="component" value="Unassembled WGS sequence"/>
</dbReference>
<evidence type="ECO:0000313" key="1">
    <source>
        <dbReference type="EMBL" id="EQA60507.1"/>
    </source>
</evidence>
<reference evidence="1" key="1">
    <citation type="submission" date="2013-05" db="EMBL/GenBank/DDBJ databases">
        <authorList>
            <person name="Harkins D.M."/>
            <person name="Durkin A.S."/>
            <person name="Brinkac L.M."/>
            <person name="Haft D.H."/>
            <person name="Selengut J.D."/>
            <person name="Sanka R."/>
            <person name="DePew J."/>
            <person name="Purushe J."/>
            <person name="Hartskeerl R.A."/>
            <person name="Ahmed A."/>
            <person name="van der Linden H."/>
            <person name="Goris M.G.A."/>
            <person name="Vinetz J.M."/>
            <person name="Sutton G.G."/>
            <person name="Nierman W.C."/>
            <person name="Fouts D.E."/>
        </authorList>
    </citation>
    <scope>NUCLEOTIDE SEQUENCE [LARGE SCALE GENOMIC DNA]</scope>
    <source>
        <strain evidence="1">L 60</strain>
    </source>
</reference>
<sequence length="63" mass="7365">MAQFFSQLFELLFFIHFNRRQGILGIRYEIVGSESMSTVNFFLSGVFSHCSFGTNFGKRFQEL</sequence>
<name>V6HUM3_9LEPT</name>
<accession>V6HUM3</accession>
<keyword evidence="2" id="KW-1185">Reference proteome</keyword>
<evidence type="ECO:0000313" key="2">
    <source>
        <dbReference type="Proteomes" id="UP000018747"/>
    </source>
</evidence>
<gene>
    <name evidence="1" type="ORF">LEP1GSC062_0189</name>
</gene>
<proteinExistence type="predicted"/>
<dbReference type="EMBL" id="AHMT02000061">
    <property type="protein sequence ID" value="EQA60507.1"/>
    <property type="molecule type" value="Genomic_DNA"/>
</dbReference>
<organism evidence="1 2">
    <name type="scientific">Leptospira alexanderi serovar Manhao 3 str. L 60</name>
    <dbReference type="NCBI Taxonomy" id="1049759"/>
    <lineage>
        <taxon>Bacteria</taxon>
        <taxon>Pseudomonadati</taxon>
        <taxon>Spirochaetota</taxon>
        <taxon>Spirochaetia</taxon>
        <taxon>Leptospirales</taxon>
        <taxon>Leptospiraceae</taxon>
        <taxon>Leptospira</taxon>
    </lineage>
</organism>
<dbReference type="AlphaFoldDB" id="V6HUM3"/>
<protein>
    <submittedName>
        <fullName evidence="1">Uncharacterized protein</fullName>
    </submittedName>
</protein>
<comment type="caution">
    <text evidence="1">The sequence shown here is derived from an EMBL/GenBank/DDBJ whole genome shotgun (WGS) entry which is preliminary data.</text>
</comment>